<dbReference type="EMBL" id="JABSTV010001247">
    <property type="protein sequence ID" value="KAH7972406.1"/>
    <property type="molecule type" value="Genomic_DNA"/>
</dbReference>
<dbReference type="SUPFAM" id="SSF52047">
    <property type="entry name" value="RNI-like"/>
    <property type="match status" value="1"/>
</dbReference>
<proteinExistence type="predicted"/>
<evidence type="ECO:0000313" key="2">
    <source>
        <dbReference type="Proteomes" id="UP000821837"/>
    </source>
</evidence>
<evidence type="ECO:0000313" key="1">
    <source>
        <dbReference type="EMBL" id="KAH7972406.1"/>
    </source>
</evidence>
<accession>A0A9D4T495</accession>
<comment type="caution">
    <text evidence="1">The sequence shown here is derived from an EMBL/GenBank/DDBJ whole genome shotgun (WGS) entry which is preliminary data.</text>
</comment>
<reference evidence="1" key="1">
    <citation type="journal article" date="2020" name="Cell">
        <title>Large-Scale Comparative Analyses of Tick Genomes Elucidate Their Genetic Diversity and Vector Capacities.</title>
        <authorList>
            <consortium name="Tick Genome and Microbiome Consortium (TIGMIC)"/>
            <person name="Jia N."/>
            <person name="Wang J."/>
            <person name="Shi W."/>
            <person name="Du L."/>
            <person name="Sun Y."/>
            <person name="Zhan W."/>
            <person name="Jiang J.F."/>
            <person name="Wang Q."/>
            <person name="Zhang B."/>
            <person name="Ji P."/>
            <person name="Bell-Sakyi L."/>
            <person name="Cui X.M."/>
            <person name="Yuan T.T."/>
            <person name="Jiang B.G."/>
            <person name="Yang W.F."/>
            <person name="Lam T.T."/>
            <person name="Chang Q.C."/>
            <person name="Ding S.J."/>
            <person name="Wang X.J."/>
            <person name="Zhu J.G."/>
            <person name="Ruan X.D."/>
            <person name="Zhao L."/>
            <person name="Wei J.T."/>
            <person name="Ye R.Z."/>
            <person name="Que T.C."/>
            <person name="Du C.H."/>
            <person name="Zhou Y.H."/>
            <person name="Cheng J.X."/>
            <person name="Dai P.F."/>
            <person name="Guo W.B."/>
            <person name="Han X.H."/>
            <person name="Huang E.J."/>
            <person name="Li L.F."/>
            <person name="Wei W."/>
            <person name="Gao Y.C."/>
            <person name="Liu J.Z."/>
            <person name="Shao H.Z."/>
            <person name="Wang X."/>
            <person name="Wang C.C."/>
            <person name="Yang T.C."/>
            <person name="Huo Q.B."/>
            <person name="Li W."/>
            <person name="Chen H.Y."/>
            <person name="Chen S.E."/>
            <person name="Zhou L.G."/>
            <person name="Ni X.B."/>
            <person name="Tian J.H."/>
            <person name="Sheng Y."/>
            <person name="Liu T."/>
            <person name="Pan Y.S."/>
            <person name="Xia L.Y."/>
            <person name="Li J."/>
            <person name="Zhao F."/>
            <person name="Cao W.C."/>
        </authorList>
    </citation>
    <scope>NUCLEOTIDE SEQUENCE</scope>
    <source>
        <strain evidence="1">Rsan-2018</strain>
    </source>
</reference>
<dbReference type="Gene3D" id="3.80.10.10">
    <property type="entry name" value="Ribonuclease Inhibitor"/>
    <property type="match status" value="1"/>
</dbReference>
<keyword evidence="2" id="KW-1185">Reference proteome</keyword>
<dbReference type="InterPro" id="IPR032675">
    <property type="entry name" value="LRR_dom_sf"/>
</dbReference>
<reference evidence="1" key="2">
    <citation type="submission" date="2021-09" db="EMBL/GenBank/DDBJ databases">
        <authorList>
            <person name="Jia N."/>
            <person name="Wang J."/>
            <person name="Shi W."/>
            <person name="Du L."/>
            <person name="Sun Y."/>
            <person name="Zhan W."/>
            <person name="Jiang J."/>
            <person name="Wang Q."/>
            <person name="Zhang B."/>
            <person name="Ji P."/>
            <person name="Sakyi L.B."/>
            <person name="Cui X."/>
            <person name="Yuan T."/>
            <person name="Jiang B."/>
            <person name="Yang W."/>
            <person name="Lam T.T.-Y."/>
            <person name="Chang Q."/>
            <person name="Ding S."/>
            <person name="Wang X."/>
            <person name="Zhu J."/>
            <person name="Ruan X."/>
            <person name="Zhao L."/>
            <person name="Wei J."/>
            <person name="Que T."/>
            <person name="Du C."/>
            <person name="Cheng J."/>
            <person name="Dai P."/>
            <person name="Han X."/>
            <person name="Huang E."/>
            <person name="Gao Y."/>
            <person name="Liu J."/>
            <person name="Shao H."/>
            <person name="Ye R."/>
            <person name="Li L."/>
            <person name="Wei W."/>
            <person name="Wang X."/>
            <person name="Wang C."/>
            <person name="Huo Q."/>
            <person name="Li W."/>
            <person name="Guo W."/>
            <person name="Chen H."/>
            <person name="Chen S."/>
            <person name="Zhou L."/>
            <person name="Zhou L."/>
            <person name="Ni X."/>
            <person name="Tian J."/>
            <person name="Zhou Y."/>
            <person name="Sheng Y."/>
            <person name="Liu T."/>
            <person name="Pan Y."/>
            <person name="Xia L."/>
            <person name="Li J."/>
            <person name="Zhao F."/>
            <person name="Cao W."/>
        </authorList>
    </citation>
    <scope>NUCLEOTIDE SEQUENCE</scope>
    <source>
        <strain evidence="1">Rsan-2018</strain>
        <tissue evidence="1">Larvae</tissue>
    </source>
</reference>
<dbReference type="AlphaFoldDB" id="A0A9D4T495"/>
<dbReference type="Proteomes" id="UP000821837">
    <property type="component" value="Chromosome 11"/>
</dbReference>
<protein>
    <submittedName>
        <fullName evidence="1">Uncharacterized protein</fullName>
    </submittedName>
</protein>
<gene>
    <name evidence="1" type="ORF">HPB52_011911</name>
</gene>
<name>A0A9D4T495_RHISA</name>
<sequence length="516" mass="57194">MGNEQIAATDSAMPGRVEEIACDVLWPCTRSPTQVCQVLSNLATHNRVLWHLGLHLREDPRDNVGELSVVQAPGFNAEPHHSASDERAESFAIAVLRRLFEEHRCIVAAEVNHVVAKTDSLLGSLAAAPCLRRLTVAKIQDCEPILEIDSWVMTTFNITGKRAIRSHSDTSSIGAALNAVGILLQRTDNVLKTLDIAALEITGHALRRRIILALCKNRTIAELAVPYSVIACDSIAPRNSAKPFALYLARADATLRKLAIGSCSSCTATTLRLGSLIPAIWRMSTLEELNIVVHFNMREYEQFADVVANSQSLRSFAVRCCRDLQVSLLLAPFHEADPRRLEAEAAIVEALSAIHHVTKLTLTTGPLREQHYRRLADRVLENLGLRELSVTVMNDSFCDVFLDRLLPGLRYNYNIVRLQLEHSGGTFSDAMATAQNIVRRNCSIERRAVQFVMGVHDPYCARVVEIAAERLGFVEAVRREAVVTKTEAAEKLKEALSIVRLADVPRIHECTGWRRG</sequence>
<organism evidence="1 2">
    <name type="scientific">Rhipicephalus sanguineus</name>
    <name type="common">Brown dog tick</name>
    <name type="synonym">Ixodes sanguineus</name>
    <dbReference type="NCBI Taxonomy" id="34632"/>
    <lineage>
        <taxon>Eukaryota</taxon>
        <taxon>Metazoa</taxon>
        <taxon>Ecdysozoa</taxon>
        <taxon>Arthropoda</taxon>
        <taxon>Chelicerata</taxon>
        <taxon>Arachnida</taxon>
        <taxon>Acari</taxon>
        <taxon>Parasitiformes</taxon>
        <taxon>Ixodida</taxon>
        <taxon>Ixodoidea</taxon>
        <taxon>Ixodidae</taxon>
        <taxon>Rhipicephalinae</taxon>
        <taxon>Rhipicephalus</taxon>
        <taxon>Rhipicephalus</taxon>
    </lineage>
</organism>